<dbReference type="PANTHER" id="PTHR15157">
    <property type="entry name" value="UV RADIATION RESISTANCE-ASSOCIATED GENE PROTEIN"/>
    <property type="match status" value="1"/>
</dbReference>
<feature type="region of interest" description="Disordered" evidence="4">
    <location>
        <begin position="63"/>
        <end position="85"/>
    </location>
</feature>
<dbReference type="Pfam" id="PF10186">
    <property type="entry name" value="ATG14"/>
    <property type="match status" value="1"/>
</dbReference>
<keyword evidence="6" id="KW-1185">Reference proteome</keyword>
<dbReference type="OrthoDB" id="72772at2759"/>
<proteinExistence type="inferred from homology"/>
<dbReference type="PANTHER" id="PTHR15157:SF5">
    <property type="entry name" value="UV RADIATION RESISTANCE-ASSOCIATED GENE PROTEIN"/>
    <property type="match status" value="1"/>
</dbReference>
<evidence type="ECO:0000256" key="2">
    <source>
        <dbReference type="ARBA" id="ARBA00013807"/>
    </source>
</evidence>
<evidence type="ECO:0000256" key="4">
    <source>
        <dbReference type="SAM" id="MobiDB-lite"/>
    </source>
</evidence>
<comment type="caution">
    <text evidence="5">The sequence shown here is derived from an EMBL/GenBank/DDBJ whole genome shotgun (WGS) entry which is preliminary data.</text>
</comment>
<dbReference type="InterPro" id="IPR018791">
    <property type="entry name" value="UV_resistance/autophagy_Atg14"/>
</dbReference>
<organism evidence="5 6">
    <name type="scientific">Plectosphaerella cucumerina</name>
    <dbReference type="NCBI Taxonomy" id="40658"/>
    <lineage>
        <taxon>Eukaryota</taxon>
        <taxon>Fungi</taxon>
        <taxon>Dikarya</taxon>
        <taxon>Ascomycota</taxon>
        <taxon>Pezizomycotina</taxon>
        <taxon>Sordariomycetes</taxon>
        <taxon>Hypocreomycetidae</taxon>
        <taxon>Glomerellales</taxon>
        <taxon>Plectosphaerellaceae</taxon>
        <taxon>Plectosphaerella</taxon>
    </lineage>
</organism>
<sequence>MPPETYTQLLLPQNRKLRHLEGISLRNLSFVRPKGRTADDVALNTSPHKLEALGDGHKLHHALSSESMRPKARRRSSALAQDSPLSEQTQLMAMYDSMMADGFVSLHCEGEEEPIYVSEVQQRKTNFDFLPFSLSHHGGAVTRSPIVTLRLWTKRPVGTKEWFLHLEEIVDLRYLNFMGSLLGQRHPKNSIIFHLVDGVYSIDLPNRPTKPKAVPAMPTSSYNALMKLANLQDSLQDAVQTREDVCAQAGEILEARPVNEAPMAEQRAELALKYLYQQRRTVKAVHKRREELQQSIKARREFLAAGREHQARVEKDVANAREKLIQSAASLAKTQEDIRGQRRRICSDLADIFTITQDPSGEPLAFQICGISLPNTTHTGSAASTDNDALSAALGLVALLVHNLECYLSVVLPYPIFPQGSRSTIRDDISILAETPRMVPASASEPSGPRVPNPAREFPLFLPRGGSAAGRYRFDYAWFLLNKDIEIICSAHSLRVVDIRHTLPNVKYLLYVCSAGSDEVPQRKRGGVRGLWAGRIKGRIPTIEAEDADGDSNPRSRRGSTDSDAVTRRGDELQNALPFDADEMKVTLRTKGFKQNLGK</sequence>
<keyword evidence="3" id="KW-0175">Coiled coil</keyword>
<evidence type="ECO:0000256" key="3">
    <source>
        <dbReference type="ARBA" id="ARBA00023054"/>
    </source>
</evidence>
<protein>
    <recommendedName>
        <fullName evidence="2">Autophagy-related protein 14</fullName>
    </recommendedName>
</protein>
<gene>
    <name evidence="5" type="ORF">B0T11DRAFT_242512</name>
</gene>
<dbReference type="Proteomes" id="UP000813385">
    <property type="component" value="Unassembled WGS sequence"/>
</dbReference>
<accession>A0A8K0TGZ3</accession>
<feature type="compositionally biased region" description="Basic and acidic residues" evidence="4">
    <location>
        <begin position="559"/>
        <end position="572"/>
    </location>
</feature>
<evidence type="ECO:0000313" key="5">
    <source>
        <dbReference type="EMBL" id="KAH7363455.1"/>
    </source>
</evidence>
<dbReference type="GO" id="GO:0005768">
    <property type="term" value="C:endosome"/>
    <property type="evidence" value="ECO:0007669"/>
    <property type="project" value="TreeGrafter"/>
</dbReference>
<dbReference type="GO" id="GO:0035493">
    <property type="term" value="P:SNARE complex assembly"/>
    <property type="evidence" value="ECO:0007669"/>
    <property type="project" value="TreeGrafter"/>
</dbReference>
<dbReference type="EMBL" id="JAGPXD010000003">
    <property type="protein sequence ID" value="KAH7363455.1"/>
    <property type="molecule type" value="Genomic_DNA"/>
</dbReference>
<reference evidence="5" key="1">
    <citation type="journal article" date="2021" name="Nat. Commun.">
        <title>Genetic determinants of endophytism in the Arabidopsis root mycobiome.</title>
        <authorList>
            <person name="Mesny F."/>
            <person name="Miyauchi S."/>
            <person name="Thiergart T."/>
            <person name="Pickel B."/>
            <person name="Atanasova L."/>
            <person name="Karlsson M."/>
            <person name="Huettel B."/>
            <person name="Barry K.W."/>
            <person name="Haridas S."/>
            <person name="Chen C."/>
            <person name="Bauer D."/>
            <person name="Andreopoulos W."/>
            <person name="Pangilinan J."/>
            <person name="LaButti K."/>
            <person name="Riley R."/>
            <person name="Lipzen A."/>
            <person name="Clum A."/>
            <person name="Drula E."/>
            <person name="Henrissat B."/>
            <person name="Kohler A."/>
            <person name="Grigoriev I.V."/>
            <person name="Martin F.M."/>
            <person name="Hacquard S."/>
        </authorList>
    </citation>
    <scope>NUCLEOTIDE SEQUENCE</scope>
    <source>
        <strain evidence="5">MPI-CAGE-AT-0016</strain>
    </source>
</reference>
<dbReference type="GO" id="GO:0000149">
    <property type="term" value="F:SNARE binding"/>
    <property type="evidence" value="ECO:0007669"/>
    <property type="project" value="TreeGrafter"/>
</dbReference>
<evidence type="ECO:0000256" key="1">
    <source>
        <dbReference type="ARBA" id="ARBA00009574"/>
    </source>
</evidence>
<evidence type="ECO:0000313" key="6">
    <source>
        <dbReference type="Proteomes" id="UP000813385"/>
    </source>
</evidence>
<comment type="similarity">
    <text evidence="1">Belongs to the ATG14 family.</text>
</comment>
<name>A0A8K0TGZ3_9PEZI</name>
<dbReference type="GO" id="GO:0000323">
    <property type="term" value="C:lytic vacuole"/>
    <property type="evidence" value="ECO:0007669"/>
    <property type="project" value="TreeGrafter"/>
</dbReference>
<dbReference type="GO" id="GO:0032991">
    <property type="term" value="C:protein-containing complex"/>
    <property type="evidence" value="ECO:0007669"/>
    <property type="project" value="UniProtKB-ARBA"/>
</dbReference>
<dbReference type="AlphaFoldDB" id="A0A8K0TGZ3"/>
<feature type="region of interest" description="Disordered" evidence="4">
    <location>
        <begin position="545"/>
        <end position="572"/>
    </location>
</feature>